<reference evidence="1 2" key="1">
    <citation type="submission" date="2018-06" db="EMBL/GenBank/DDBJ databases">
        <title>Whole genome sequencing of Candida tropicalis (genome annotated by CSBL at Korea University).</title>
        <authorList>
            <person name="Ahn J."/>
        </authorList>
    </citation>
    <scope>NUCLEOTIDE SEQUENCE [LARGE SCALE GENOMIC DNA]</scope>
    <source>
        <strain evidence="1 2">ATCC 20962</strain>
    </source>
</reference>
<sequence>MIRLVKLGNATVKSRQDQVFIRYNGECLDAFGQFQSNNSSILSPNRVTKESTRNGVFRYSSAKTAYEGEYDEGNQNASSVSTLNKLCGYSRASTSASKGLRTIASLAQYSGWTQAT</sequence>
<accession>A0A367XQ45</accession>
<dbReference type="Proteomes" id="UP000253472">
    <property type="component" value="Unassembled WGS sequence"/>
</dbReference>
<name>A0A367XQ45_9ASCO</name>
<keyword evidence="2" id="KW-1185">Reference proteome</keyword>
<evidence type="ECO:0000313" key="2">
    <source>
        <dbReference type="Proteomes" id="UP000253472"/>
    </source>
</evidence>
<dbReference type="EMBL" id="QLNQ01000029">
    <property type="protein sequence ID" value="RCK55745.1"/>
    <property type="molecule type" value="Genomic_DNA"/>
</dbReference>
<protein>
    <submittedName>
        <fullName evidence="1">Uncharacterized protein</fullName>
    </submittedName>
</protein>
<evidence type="ECO:0000313" key="1">
    <source>
        <dbReference type="EMBL" id="RCK55745.1"/>
    </source>
</evidence>
<dbReference type="AlphaFoldDB" id="A0A367XQ45"/>
<proteinExistence type="predicted"/>
<comment type="caution">
    <text evidence="1">The sequence shown here is derived from an EMBL/GenBank/DDBJ whole genome shotgun (WGS) entry which is preliminary data.</text>
</comment>
<organism evidence="1 2">
    <name type="scientific">Candida viswanathii</name>
    <dbReference type="NCBI Taxonomy" id="5486"/>
    <lineage>
        <taxon>Eukaryota</taxon>
        <taxon>Fungi</taxon>
        <taxon>Dikarya</taxon>
        <taxon>Ascomycota</taxon>
        <taxon>Saccharomycotina</taxon>
        <taxon>Pichiomycetes</taxon>
        <taxon>Debaryomycetaceae</taxon>
        <taxon>Candida/Lodderomyces clade</taxon>
        <taxon>Candida</taxon>
    </lineage>
</organism>
<gene>
    <name evidence="1" type="ORF">Cantr_05759</name>
</gene>